<protein>
    <submittedName>
        <fullName evidence="2">PilT protein domain protein</fullName>
    </submittedName>
</protein>
<evidence type="ECO:0000259" key="1">
    <source>
        <dbReference type="Pfam" id="PF01850"/>
    </source>
</evidence>
<keyword evidence="3" id="KW-1185">Reference proteome</keyword>
<accession>C7NNE3</accession>
<reference evidence="2 3" key="1">
    <citation type="journal article" date="2009" name="Stand. Genomic Sci.">
        <title>Complete genome sequence of Halorhabdus utahensis type strain (AX-2).</title>
        <authorList>
            <person name="Anderson I."/>
            <person name="Tindall B.J."/>
            <person name="Pomrenke H."/>
            <person name="Goker M."/>
            <person name="Lapidus A."/>
            <person name="Nolan M."/>
            <person name="Copeland A."/>
            <person name="Glavina Del Rio T."/>
            <person name="Chen F."/>
            <person name="Tice H."/>
            <person name="Cheng J.F."/>
            <person name="Lucas S."/>
            <person name="Chertkov O."/>
            <person name="Bruce D."/>
            <person name="Brettin T."/>
            <person name="Detter J.C."/>
            <person name="Han C."/>
            <person name="Goodwin L."/>
            <person name="Land M."/>
            <person name="Hauser L."/>
            <person name="Chang Y.J."/>
            <person name="Jeffries C.D."/>
            <person name="Pitluck S."/>
            <person name="Pati A."/>
            <person name="Mavromatis K."/>
            <person name="Ivanova N."/>
            <person name="Ovchinnikova G."/>
            <person name="Chen A."/>
            <person name="Palaniappan K."/>
            <person name="Chain P."/>
            <person name="Rohde M."/>
            <person name="Bristow J."/>
            <person name="Eisen J.A."/>
            <person name="Markowitz V."/>
            <person name="Hugenholtz P."/>
            <person name="Kyrpides N.C."/>
            <person name="Klenk H.P."/>
        </authorList>
    </citation>
    <scope>NUCLEOTIDE SEQUENCE [LARGE SCALE GENOMIC DNA]</scope>
    <source>
        <strain evidence="3">DSM 12940 / JCM 11049 / AX-2</strain>
    </source>
</reference>
<dbReference type="STRING" id="519442.Huta_1367"/>
<sequence>MIVLDRDVLAKIAGRDPNEAILSHLGQYRREEWTIPAVVAWESYKAGSGRTEMLRTQRVLDEQFDRVLDFTDDCALEAAYLDEQLRAQGIRLDPADLLNLATAHAAGGTFVTHNATDFDKPPLYDLVDLDVVMADS</sequence>
<dbReference type="Pfam" id="PF01850">
    <property type="entry name" value="PIN"/>
    <property type="match status" value="1"/>
</dbReference>
<dbReference type="EMBL" id="CP001687">
    <property type="protein sequence ID" value="ACV11543.1"/>
    <property type="molecule type" value="Genomic_DNA"/>
</dbReference>
<feature type="domain" description="PIN" evidence="1">
    <location>
        <begin position="2"/>
        <end position="120"/>
    </location>
</feature>
<dbReference type="GeneID" id="8383646"/>
<dbReference type="RefSeq" id="WP_015789117.1">
    <property type="nucleotide sequence ID" value="NC_013158.1"/>
</dbReference>
<dbReference type="InterPro" id="IPR002716">
    <property type="entry name" value="PIN_dom"/>
</dbReference>
<dbReference type="AlphaFoldDB" id="C7NNE3"/>
<dbReference type="OrthoDB" id="147588at2157"/>
<proteinExistence type="predicted"/>
<evidence type="ECO:0000313" key="2">
    <source>
        <dbReference type="EMBL" id="ACV11543.1"/>
    </source>
</evidence>
<name>C7NNE3_HALUD</name>
<organism evidence="2 3">
    <name type="scientific">Halorhabdus utahensis (strain DSM 12940 / JCM 11049 / AX-2)</name>
    <dbReference type="NCBI Taxonomy" id="519442"/>
    <lineage>
        <taxon>Archaea</taxon>
        <taxon>Methanobacteriati</taxon>
        <taxon>Methanobacteriota</taxon>
        <taxon>Stenosarchaea group</taxon>
        <taxon>Halobacteria</taxon>
        <taxon>Halobacteriales</taxon>
        <taxon>Haloarculaceae</taxon>
        <taxon>Halorhabdus</taxon>
    </lineage>
</organism>
<dbReference type="KEGG" id="hut:Huta_1367"/>
<evidence type="ECO:0000313" key="3">
    <source>
        <dbReference type="Proteomes" id="UP000002071"/>
    </source>
</evidence>
<dbReference type="SUPFAM" id="SSF88723">
    <property type="entry name" value="PIN domain-like"/>
    <property type="match status" value="1"/>
</dbReference>
<gene>
    <name evidence="2" type="ordered locus">Huta_1367</name>
</gene>
<dbReference type="CDD" id="cd09881">
    <property type="entry name" value="PIN_VapC4-5_FitB-like"/>
    <property type="match status" value="1"/>
</dbReference>
<dbReference type="Proteomes" id="UP000002071">
    <property type="component" value="Chromosome"/>
</dbReference>
<dbReference type="eggNOG" id="arCOG02219">
    <property type="taxonomic scope" value="Archaea"/>
</dbReference>
<dbReference type="Gene3D" id="3.40.50.1010">
    <property type="entry name" value="5'-nuclease"/>
    <property type="match status" value="1"/>
</dbReference>
<dbReference type="HOGENOM" id="CLU_1880995_0_0_2"/>
<dbReference type="InterPro" id="IPR029060">
    <property type="entry name" value="PIN-like_dom_sf"/>
</dbReference>